<reference evidence="2" key="1">
    <citation type="submission" date="2017-03" db="EMBL/GenBank/DDBJ databases">
        <title>Phytopthora megakarya and P. palmivora, two closely related causual agents of cacao black pod achieved similar genome size and gene model numbers by different mechanisms.</title>
        <authorList>
            <person name="Ali S."/>
            <person name="Shao J."/>
            <person name="Larry D.J."/>
            <person name="Kronmiller B."/>
            <person name="Shen D."/>
            <person name="Strem M.D."/>
            <person name="Melnick R.L."/>
            <person name="Guiltinan M.J."/>
            <person name="Tyler B.M."/>
            <person name="Meinhardt L.W."/>
            <person name="Bailey B.A."/>
        </authorList>
    </citation>
    <scope>NUCLEOTIDE SEQUENCE [LARGE SCALE GENOMIC DNA]</scope>
    <source>
        <strain evidence="2">zdho120</strain>
    </source>
</reference>
<dbReference type="EMBL" id="NBNE01001082">
    <property type="protein sequence ID" value="OWZ15642.1"/>
    <property type="molecule type" value="Genomic_DNA"/>
</dbReference>
<name>A0A225WDN8_9STRA</name>
<dbReference type="OrthoDB" id="119866at2759"/>
<evidence type="ECO:0000313" key="2">
    <source>
        <dbReference type="Proteomes" id="UP000198211"/>
    </source>
</evidence>
<gene>
    <name evidence="1" type="ORF">PHMEG_00010680</name>
</gene>
<evidence type="ECO:0000313" key="1">
    <source>
        <dbReference type="EMBL" id="OWZ15642.1"/>
    </source>
</evidence>
<sequence length="95" mass="10771">MPRSDADRLLDTFKAFSIAWSDVGQCNICADAAPHAMSAKRAPRQHQRHRARGVDVRAYQEHDVVAVDELFSHVTHVRPLTRPRVTPSMKELARN</sequence>
<comment type="caution">
    <text evidence="1">The sequence shown here is derived from an EMBL/GenBank/DDBJ whole genome shotgun (WGS) entry which is preliminary data.</text>
</comment>
<accession>A0A225WDN8</accession>
<protein>
    <submittedName>
        <fullName evidence="1">Uncharacterized protein</fullName>
    </submittedName>
</protein>
<keyword evidence="2" id="KW-1185">Reference proteome</keyword>
<proteinExistence type="predicted"/>
<dbReference type="AlphaFoldDB" id="A0A225WDN8"/>
<organism evidence="1 2">
    <name type="scientific">Phytophthora megakarya</name>
    <dbReference type="NCBI Taxonomy" id="4795"/>
    <lineage>
        <taxon>Eukaryota</taxon>
        <taxon>Sar</taxon>
        <taxon>Stramenopiles</taxon>
        <taxon>Oomycota</taxon>
        <taxon>Peronosporomycetes</taxon>
        <taxon>Peronosporales</taxon>
        <taxon>Peronosporaceae</taxon>
        <taxon>Phytophthora</taxon>
    </lineage>
</organism>
<dbReference type="Proteomes" id="UP000198211">
    <property type="component" value="Unassembled WGS sequence"/>
</dbReference>